<sequence>MKGHGTGKPVKNGPALAGHGAEAVRDAIAETIGSLPAQLRRSLTWDQGAEMAQHVQLRIDTGLEIYFCDPQSPWQRGSNENTNGLLRQYFPKGTDLSQHSADELSAVAHSLNMRPRKTLGWQTPAEALDRLLKQDMIEGVATTG</sequence>
<dbReference type="PANTHER" id="PTHR10948:SF23">
    <property type="entry name" value="TRANSPOSASE INSI FOR INSERTION SEQUENCE ELEMENT IS30A-RELATED"/>
    <property type="match status" value="1"/>
</dbReference>
<dbReference type="GO" id="GO:0015074">
    <property type="term" value="P:DNA integration"/>
    <property type="evidence" value="ECO:0007669"/>
    <property type="project" value="InterPro"/>
</dbReference>
<dbReference type="GO" id="GO:0004803">
    <property type="term" value="F:transposase activity"/>
    <property type="evidence" value="ECO:0007669"/>
    <property type="project" value="InterPro"/>
</dbReference>
<feature type="domain" description="Integrase catalytic" evidence="3">
    <location>
        <begin position="21"/>
        <end position="132"/>
    </location>
</feature>
<evidence type="ECO:0000313" key="5">
    <source>
        <dbReference type="Proteomes" id="UP000830781"/>
    </source>
</evidence>
<organism evidence="4 5">
    <name type="scientific">Sulfitobacter pontiacus</name>
    <dbReference type="NCBI Taxonomy" id="60137"/>
    <lineage>
        <taxon>Bacteria</taxon>
        <taxon>Pseudomonadati</taxon>
        <taxon>Pseudomonadota</taxon>
        <taxon>Alphaproteobacteria</taxon>
        <taxon>Rhodobacterales</taxon>
        <taxon>Roseobacteraceae</taxon>
        <taxon>Sulfitobacter</taxon>
    </lineage>
</organism>
<dbReference type="InterPro" id="IPR001584">
    <property type="entry name" value="Integrase_cat-core"/>
</dbReference>
<dbReference type="PROSITE" id="PS01043">
    <property type="entry name" value="TRANSPOSASE_IS30"/>
    <property type="match status" value="1"/>
</dbReference>
<dbReference type="PANTHER" id="PTHR10948">
    <property type="entry name" value="TRANSPOSASE"/>
    <property type="match status" value="1"/>
</dbReference>
<dbReference type="PROSITE" id="PS50994">
    <property type="entry name" value="INTEGRASE"/>
    <property type="match status" value="1"/>
</dbReference>
<evidence type="ECO:0000313" key="4">
    <source>
        <dbReference type="EMBL" id="UOA22555.1"/>
    </source>
</evidence>
<dbReference type="GO" id="GO:0003677">
    <property type="term" value="F:DNA binding"/>
    <property type="evidence" value="ECO:0007669"/>
    <property type="project" value="InterPro"/>
</dbReference>
<comment type="function">
    <text evidence="1">Required for the transposition of the insertion element.</text>
</comment>
<proteinExistence type="inferred from homology"/>
<dbReference type="SUPFAM" id="SSF53098">
    <property type="entry name" value="Ribonuclease H-like"/>
    <property type="match status" value="1"/>
</dbReference>
<dbReference type="InterPro" id="IPR012337">
    <property type="entry name" value="RNaseH-like_sf"/>
</dbReference>
<protein>
    <recommendedName>
        <fullName evidence="3">Integrase catalytic domain-containing protein</fullName>
    </recommendedName>
</protein>
<accession>A0AAX3AAD0</accession>
<dbReference type="Proteomes" id="UP000830781">
    <property type="component" value="Chromosome"/>
</dbReference>
<evidence type="ECO:0000259" key="3">
    <source>
        <dbReference type="PROSITE" id="PS50994"/>
    </source>
</evidence>
<dbReference type="InterPro" id="IPR053392">
    <property type="entry name" value="Transposase_IS30-like"/>
</dbReference>
<name>A0AAX3AAD0_9RHOB</name>
<dbReference type="InterPro" id="IPR051917">
    <property type="entry name" value="Transposase-Integrase"/>
</dbReference>
<dbReference type="EMBL" id="CP084959">
    <property type="protein sequence ID" value="UOA22555.1"/>
    <property type="molecule type" value="Genomic_DNA"/>
</dbReference>
<dbReference type="GO" id="GO:0005829">
    <property type="term" value="C:cytosol"/>
    <property type="evidence" value="ECO:0007669"/>
    <property type="project" value="TreeGrafter"/>
</dbReference>
<dbReference type="NCBIfam" id="NF033563">
    <property type="entry name" value="transpos_IS30"/>
    <property type="match status" value="1"/>
</dbReference>
<dbReference type="InterPro" id="IPR036397">
    <property type="entry name" value="RNaseH_sf"/>
</dbReference>
<dbReference type="Gene3D" id="3.30.420.10">
    <property type="entry name" value="Ribonuclease H-like superfamily/Ribonuclease H"/>
    <property type="match status" value="1"/>
</dbReference>
<dbReference type="InterPro" id="IPR001598">
    <property type="entry name" value="Transposase_IS30_CS"/>
</dbReference>
<keyword evidence="5" id="KW-1185">Reference proteome</keyword>
<dbReference type="AlphaFoldDB" id="A0AAX3AAD0"/>
<dbReference type="GO" id="GO:0006313">
    <property type="term" value="P:DNA transposition"/>
    <property type="evidence" value="ECO:0007669"/>
    <property type="project" value="InterPro"/>
</dbReference>
<comment type="similarity">
    <text evidence="2">Belongs to the transposase IS30 family.</text>
</comment>
<reference evidence="5" key="1">
    <citation type="journal article" date="2022" name="Microorganisms">
        <title>Beyond the ABCs#Discovery of Three New Plasmid Types in Rhodobacterales (RepQ, RepY, RepW).</title>
        <authorList>
            <person name="Freese H.M."/>
            <person name="Ringel V."/>
            <person name="Overmann J."/>
            <person name="Petersen J."/>
        </authorList>
    </citation>
    <scope>NUCLEOTIDE SEQUENCE [LARGE SCALE GENOMIC DNA]</scope>
    <source>
        <strain evidence="5">DSM 110277</strain>
    </source>
</reference>
<evidence type="ECO:0000256" key="1">
    <source>
        <dbReference type="ARBA" id="ARBA00002190"/>
    </source>
</evidence>
<gene>
    <name evidence="4" type="ORF">DSM110277_00957</name>
</gene>
<evidence type="ECO:0000256" key="2">
    <source>
        <dbReference type="ARBA" id="ARBA00006363"/>
    </source>
</evidence>